<dbReference type="InterPro" id="IPR036890">
    <property type="entry name" value="HATPase_C_sf"/>
</dbReference>
<dbReference type="Proteomes" id="UP000608063">
    <property type="component" value="Unassembled WGS sequence"/>
</dbReference>
<keyword evidence="2" id="KW-0067">ATP-binding</keyword>
<evidence type="ECO:0000313" key="5">
    <source>
        <dbReference type="Proteomes" id="UP000808906"/>
    </source>
</evidence>
<evidence type="ECO:0000313" key="4">
    <source>
        <dbReference type="EMBL" id="NKW41146.1"/>
    </source>
</evidence>
<dbReference type="EMBL" id="WVBC01000034">
    <property type="protein sequence ID" value="NKT80319.1"/>
    <property type="molecule type" value="Genomic_DNA"/>
</dbReference>
<dbReference type="EMBL" id="WVDC01000001">
    <property type="protein sequence ID" value="NKW41146.1"/>
    <property type="molecule type" value="Genomic_DNA"/>
</dbReference>
<protein>
    <submittedName>
        <fullName evidence="2">ATP-binding protein</fullName>
    </submittedName>
</protein>
<dbReference type="SUPFAM" id="SSF55874">
    <property type="entry name" value="ATPase domain of HSP90 chaperone/DNA topoisomerase II/histidine kinase"/>
    <property type="match status" value="1"/>
</dbReference>
<evidence type="ECO:0000259" key="1">
    <source>
        <dbReference type="Pfam" id="PF13581"/>
    </source>
</evidence>
<evidence type="ECO:0000313" key="2">
    <source>
        <dbReference type="EMBL" id="MBM4565346.1"/>
    </source>
</evidence>
<dbReference type="EMBL" id="WUXR01000002">
    <property type="protein sequence ID" value="MBM4565346.1"/>
    <property type="molecule type" value="Genomic_DNA"/>
</dbReference>
<name>A0A9Q2UZT7_RHOHA</name>
<dbReference type="Gene3D" id="3.30.565.10">
    <property type="entry name" value="Histidine kinase-like ATPase, C-terminal domain"/>
    <property type="match status" value="1"/>
</dbReference>
<comment type="caution">
    <text evidence="2">The sequence shown here is derived from an EMBL/GenBank/DDBJ whole genome shotgun (WGS) entry which is preliminary data.</text>
</comment>
<dbReference type="CDD" id="cd16936">
    <property type="entry name" value="HATPase_RsbW-like"/>
    <property type="match status" value="1"/>
</dbReference>
<gene>
    <name evidence="2" type="ORF">GS441_07845</name>
    <name evidence="3" type="ORF">GS882_19780</name>
    <name evidence="4" type="ORF">GS947_05810</name>
</gene>
<dbReference type="RefSeq" id="WP_081205614.1">
    <property type="nucleotide sequence ID" value="NZ_AP024189.1"/>
</dbReference>
<reference evidence="3" key="2">
    <citation type="journal article" date="2020" name="Environ. Microbiol.">
        <title>The novel and transferable erm(51) gene confers Macrolides, Lincosamides, and Streptogramins B (MLSB) resistance to clonal Rhodococcus equi in the environment.</title>
        <authorList>
            <person name="Huber L."/>
            <person name="Giguere S."/>
            <person name="Slovis N.M."/>
            <person name="Alvarez-Narvaez S."/>
            <person name="Hart K.A."/>
            <person name="Greiter M."/>
            <person name="Morris E.R.A."/>
            <person name="Cohen N.D."/>
        </authorList>
    </citation>
    <scope>NUCLEOTIDE SEQUENCE</scope>
    <source>
        <strain evidence="3">Lh_116_1</strain>
        <strain evidence="4">Lh_16_1</strain>
    </source>
</reference>
<keyword evidence="2" id="KW-0547">Nucleotide-binding</keyword>
<dbReference type="Proteomes" id="UP000808906">
    <property type="component" value="Unassembled WGS sequence"/>
</dbReference>
<dbReference type="GO" id="GO:0005524">
    <property type="term" value="F:ATP binding"/>
    <property type="evidence" value="ECO:0007669"/>
    <property type="project" value="UniProtKB-KW"/>
</dbReference>
<dbReference type="Proteomes" id="UP000603463">
    <property type="component" value="Unassembled WGS sequence"/>
</dbReference>
<reference evidence="2" key="1">
    <citation type="submission" date="2019-11" db="EMBL/GenBank/DDBJ databases">
        <title>Spread of Macrolides and rifampicin resistant Rhodococcus equi in clinical isolates in the USA.</title>
        <authorList>
            <person name="Alvarez-Narvaez S."/>
            <person name="Huber L."/>
            <person name="Cohen N.D."/>
            <person name="Slovis N."/>
            <person name="Greiter M."/>
            <person name="Giguere S."/>
            <person name="Hart K."/>
        </authorList>
    </citation>
    <scope>NUCLEOTIDE SEQUENCE</scope>
    <source>
        <strain evidence="2">Lh_17</strain>
    </source>
</reference>
<dbReference type="AlphaFoldDB" id="A0A9Q2UZT7"/>
<dbReference type="Pfam" id="PF13581">
    <property type="entry name" value="HATPase_c_2"/>
    <property type="match status" value="1"/>
</dbReference>
<sequence length="145" mass="15759">MPGESSGPDAGSSSGAGRSLRLVTASDTLDRIHAFLDEALAGEPVDDLVRMQFEIAVAEIAANIVEHTARDAPVGVHLELRLLPDRIEAEFRDDGRPVRVDLASVALPDDLAERGRGLAIARGALDELSYRRDGDTNRWLLVRHR</sequence>
<accession>A0A9Q2UZT7</accession>
<evidence type="ECO:0000313" key="3">
    <source>
        <dbReference type="EMBL" id="NKT80319.1"/>
    </source>
</evidence>
<feature type="domain" description="Histidine kinase/HSP90-like ATPase" evidence="1">
    <location>
        <begin position="27"/>
        <end position="137"/>
    </location>
</feature>
<dbReference type="InterPro" id="IPR003594">
    <property type="entry name" value="HATPase_dom"/>
</dbReference>
<organism evidence="2 5">
    <name type="scientific">Rhodococcus hoagii</name>
    <name type="common">Corynebacterium equii</name>
    <dbReference type="NCBI Taxonomy" id="43767"/>
    <lineage>
        <taxon>Bacteria</taxon>
        <taxon>Bacillati</taxon>
        <taxon>Actinomycetota</taxon>
        <taxon>Actinomycetes</taxon>
        <taxon>Mycobacteriales</taxon>
        <taxon>Nocardiaceae</taxon>
        <taxon>Prescottella</taxon>
    </lineage>
</organism>
<proteinExistence type="predicted"/>